<evidence type="ECO:0000313" key="7">
    <source>
        <dbReference type="Proteomes" id="UP000191024"/>
    </source>
</evidence>
<dbReference type="STRING" id="1230905.A0A1G4KFY8"/>
<accession>A0A1G4KFY8</accession>
<dbReference type="Pfam" id="PF01553">
    <property type="entry name" value="Acyltransferase"/>
    <property type="match status" value="1"/>
</dbReference>
<dbReference type="SUPFAM" id="SSF69593">
    <property type="entry name" value="Glycerol-3-phosphate (1)-acyltransferase"/>
    <property type="match status" value="1"/>
</dbReference>
<dbReference type="GO" id="GO:0005783">
    <property type="term" value="C:endoplasmic reticulum"/>
    <property type="evidence" value="ECO:0007669"/>
    <property type="project" value="TreeGrafter"/>
</dbReference>
<feature type="transmembrane region" description="Helical" evidence="4">
    <location>
        <begin position="358"/>
        <end position="377"/>
    </location>
</feature>
<gene>
    <name evidence="6" type="ORF">LAMI_0H07866G</name>
</gene>
<dbReference type="Pfam" id="PF16076">
    <property type="entry name" value="Acyltransf_C"/>
    <property type="match status" value="1"/>
</dbReference>
<feature type="transmembrane region" description="Helical" evidence="4">
    <location>
        <begin position="119"/>
        <end position="137"/>
    </location>
</feature>
<dbReference type="EMBL" id="LT598468">
    <property type="protein sequence ID" value="SCV03402.1"/>
    <property type="molecule type" value="Genomic_DNA"/>
</dbReference>
<dbReference type="PANTHER" id="PTHR10983">
    <property type="entry name" value="1-ACYLGLYCEROL-3-PHOSPHATE ACYLTRANSFERASE-RELATED"/>
    <property type="match status" value="1"/>
</dbReference>
<dbReference type="GO" id="GO:0036149">
    <property type="term" value="P:phosphatidylinositol acyl-chain remodeling"/>
    <property type="evidence" value="ECO:0007669"/>
    <property type="project" value="TreeGrafter"/>
</dbReference>
<dbReference type="OrthoDB" id="189226at2759"/>
<feature type="domain" description="Phospholipid/glycerol acyltransferase" evidence="5">
    <location>
        <begin position="105"/>
        <end position="245"/>
    </location>
</feature>
<sequence>MLGLVLHRFIKLAITIASVIIFILSSLSIVGYQFIANIVWKDEVVRRQTHLDRSKKIFILLLVTILRIVAPSRIRITTENKSIAKGTFMRDVQTGGITSKLARNSVIISNHQIYTDWVFLWWLTYTGNLAGNVYIMLKKSLESIPIMGYGMKNYKFIFMNRRWEKDKVNMANRFEEMDLNARGIGSLAQKTNSEISQIHWPYSLILFPEGTNLSANTRSKSDFYAEKINRTFLKNVLLPRITGLRFSLLCLRESCEVVYDATIGYSGVKKDEYGQDIYRLGNIFLRGQAPKIVDIHLRAFKLSEIPIDDDEMFTEWLFRVWREKDELLDTFYAKGSFDLDPDLNHTVVGWCTIKTSEMLLIVTLPLLLAFMVVYSISKHFLRIFT</sequence>
<dbReference type="InterPro" id="IPR032098">
    <property type="entry name" value="Acyltransf_C"/>
</dbReference>
<dbReference type="CDD" id="cd07990">
    <property type="entry name" value="LPLAT_LCLAT1-like"/>
    <property type="match status" value="1"/>
</dbReference>
<keyword evidence="4" id="KW-0472">Membrane</keyword>
<reference evidence="7" key="1">
    <citation type="submission" date="2016-03" db="EMBL/GenBank/DDBJ databases">
        <authorList>
            <person name="Devillers H."/>
        </authorList>
    </citation>
    <scope>NUCLEOTIDE SEQUENCE [LARGE SCALE GENOMIC DNA]</scope>
</reference>
<dbReference type="Proteomes" id="UP000191024">
    <property type="component" value="Chromosome H"/>
</dbReference>
<dbReference type="GO" id="GO:0016746">
    <property type="term" value="F:acyltransferase activity"/>
    <property type="evidence" value="ECO:0007669"/>
    <property type="project" value="UniProtKB-KW"/>
</dbReference>
<evidence type="ECO:0000313" key="6">
    <source>
        <dbReference type="EMBL" id="SCV03402.1"/>
    </source>
</evidence>
<evidence type="ECO:0000256" key="4">
    <source>
        <dbReference type="SAM" id="Phobius"/>
    </source>
</evidence>
<keyword evidence="4" id="KW-1133">Transmembrane helix</keyword>
<organism evidence="6 7">
    <name type="scientific">Lachancea mirantina</name>
    <dbReference type="NCBI Taxonomy" id="1230905"/>
    <lineage>
        <taxon>Eukaryota</taxon>
        <taxon>Fungi</taxon>
        <taxon>Dikarya</taxon>
        <taxon>Ascomycota</taxon>
        <taxon>Saccharomycotina</taxon>
        <taxon>Saccharomycetes</taxon>
        <taxon>Saccharomycetales</taxon>
        <taxon>Saccharomycetaceae</taxon>
        <taxon>Lachancea</taxon>
    </lineage>
</organism>
<proteinExistence type="inferred from homology"/>
<comment type="similarity">
    <text evidence="1">Belongs to the 1-acyl-sn-glycerol-3-phosphate acyltransferase family.</text>
</comment>
<dbReference type="AlphaFoldDB" id="A0A1G4KFY8"/>
<keyword evidence="2" id="KW-0808">Transferase</keyword>
<feature type="transmembrane region" description="Helical" evidence="4">
    <location>
        <begin position="57"/>
        <end position="76"/>
    </location>
</feature>
<evidence type="ECO:0000259" key="5">
    <source>
        <dbReference type="SMART" id="SM00563"/>
    </source>
</evidence>
<name>A0A1G4KFY8_9SACH</name>
<dbReference type="SMART" id="SM00563">
    <property type="entry name" value="PlsC"/>
    <property type="match status" value="1"/>
</dbReference>
<evidence type="ECO:0000256" key="1">
    <source>
        <dbReference type="ARBA" id="ARBA00008655"/>
    </source>
</evidence>
<protein>
    <submittedName>
        <fullName evidence="6">LAMI_0H07866g1_1</fullName>
    </submittedName>
</protein>
<keyword evidence="7" id="KW-1185">Reference proteome</keyword>
<keyword evidence="4" id="KW-0812">Transmembrane</keyword>
<evidence type="ECO:0000256" key="2">
    <source>
        <dbReference type="ARBA" id="ARBA00022679"/>
    </source>
</evidence>
<dbReference type="InterPro" id="IPR002123">
    <property type="entry name" value="Plipid/glycerol_acylTrfase"/>
</dbReference>
<keyword evidence="3" id="KW-0012">Acyltransferase</keyword>
<feature type="transmembrane region" description="Helical" evidence="4">
    <location>
        <begin position="12"/>
        <end position="36"/>
    </location>
</feature>
<evidence type="ECO:0000256" key="3">
    <source>
        <dbReference type="ARBA" id="ARBA00023315"/>
    </source>
</evidence>
<dbReference type="PANTHER" id="PTHR10983:SF16">
    <property type="entry name" value="LYSOCARDIOLIPIN ACYLTRANSFERASE 1"/>
    <property type="match status" value="1"/>
</dbReference>